<dbReference type="RefSeq" id="XP_014665173.1">
    <property type="nucleotide sequence ID" value="XM_014809687.1"/>
</dbReference>
<organism evidence="14 15">
    <name type="scientific">Priapulus caudatus</name>
    <name type="common">Priapulid worm</name>
    <dbReference type="NCBI Taxonomy" id="37621"/>
    <lineage>
        <taxon>Eukaryota</taxon>
        <taxon>Metazoa</taxon>
        <taxon>Ecdysozoa</taxon>
        <taxon>Scalidophora</taxon>
        <taxon>Priapulida</taxon>
        <taxon>Priapulimorpha</taxon>
        <taxon>Priapulimorphida</taxon>
        <taxon>Priapulidae</taxon>
        <taxon>Priapulus</taxon>
    </lineage>
</organism>
<dbReference type="PIRSF" id="PIRSF016478">
    <property type="entry name" value="Coatomer_esu"/>
    <property type="match status" value="1"/>
</dbReference>
<comment type="subcellular location">
    <subcellularLocation>
        <location evidence="2">Cytoplasmic vesicle</location>
        <location evidence="2">COPI-coated vesicle membrane</location>
        <topology evidence="2">Peripheral membrane protein</topology>
        <orientation evidence="2">Cytoplasmic side</orientation>
    </subcellularLocation>
    <subcellularLocation>
        <location evidence="1">Golgi apparatus membrane</location>
        <topology evidence="1">Peripheral membrane protein</topology>
        <orientation evidence="1">Cytoplasmic side</orientation>
    </subcellularLocation>
</comment>
<dbReference type="Pfam" id="PF04733">
    <property type="entry name" value="Coatomer_E"/>
    <property type="match status" value="1"/>
</dbReference>
<evidence type="ECO:0000256" key="4">
    <source>
        <dbReference type="ARBA" id="ARBA00011775"/>
    </source>
</evidence>
<evidence type="ECO:0000256" key="10">
    <source>
        <dbReference type="ARBA" id="ARBA00023034"/>
    </source>
</evidence>
<keyword evidence="11 13" id="KW-0472">Membrane</keyword>
<dbReference type="PANTHER" id="PTHR10805">
    <property type="entry name" value="COATOMER SUBUNIT EPSILON"/>
    <property type="match status" value="1"/>
</dbReference>
<dbReference type="InterPro" id="IPR011990">
    <property type="entry name" value="TPR-like_helical_dom_sf"/>
</dbReference>
<dbReference type="PANTHER" id="PTHR10805:SF0">
    <property type="entry name" value="COATOMER SUBUNIT EPSILON"/>
    <property type="match status" value="1"/>
</dbReference>
<evidence type="ECO:0000256" key="11">
    <source>
        <dbReference type="ARBA" id="ARBA00023136"/>
    </source>
</evidence>
<dbReference type="SUPFAM" id="SSF48452">
    <property type="entry name" value="TPR-like"/>
    <property type="match status" value="1"/>
</dbReference>
<proteinExistence type="inferred from homology"/>
<evidence type="ECO:0000313" key="14">
    <source>
        <dbReference type="Proteomes" id="UP000695022"/>
    </source>
</evidence>
<dbReference type="InterPro" id="IPR006822">
    <property type="entry name" value="Coatomer_esu"/>
</dbReference>
<name>A0ABM1DZ02_PRICU</name>
<evidence type="ECO:0000256" key="5">
    <source>
        <dbReference type="ARBA" id="ARBA00015828"/>
    </source>
</evidence>
<protein>
    <recommendedName>
        <fullName evidence="5 13">Coatomer subunit epsilon</fullName>
    </recommendedName>
</protein>
<comment type="function">
    <text evidence="13">The coatomer is a cytosolic protein complex that binds to dilysine motifs and reversibly associates with Golgi non-clathrin-coated vesicles, which further mediate biosynthetic protein transport from the ER, via the Golgi up to the trans Golgi network. The coatomer complex is required for budding from Golgi membranes, and is essential for the retrograde Golgi-to-ER transport of dilysine-tagged proteins.</text>
</comment>
<evidence type="ECO:0000313" key="15">
    <source>
        <dbReference type="RefSeq" id="XP_014665173.1"/>
    </source>
</evidence>
<reference evidence="15" key="1">
    <citation type="submission" date="2025-08" db="UniProtKB">
        <authorList>
            <consortium name="RefSeq"/>
        </authorList>
    </citation>
    <scope>IDENTIFICATION</scope>
</reference>
<keyword evidence="8 13" id="KW-0931">ER-Golgi transport</keyword>
<comment type="subunit">
    <text evidence="4">Oligomeric complex that consists of at least the alpha, beta, beta', gamma, delta, epsilon and zeta subunits.</text>
</comment>
<gene>
    <name evidence="15" type="primary">LOC106807366</name>
</gene>
<keyword evidence="9 13" id="KW-0653">Protein transport</keyword>
<dbReference type="SMART" id="SM00028">
    <property type="entry name" value="TPR"/>
    <property type="match status" value="1"/>
</dbReference>
<keyword evidence="12 13" id="KW-0968">Cytoplasmic vesicle</keyword>
<dbReference type="InterPro" id="IPR019734">
    <property type="entry name" value="TPR_rpt"/>
</dbReference>
<evidence type="ECO:0000256" key="7">
    <source>
        <dbReference type="ARBA" id="ARBA00022490"/>
    </source>
</evidence>
<evidence type="ECO:0000256" key="8">
    <source>
        <dbReference type="ARBA" id="ARBA00022892"/>
    </source>
</evidence>
<evidence type="ECO:0000256" key="9">
    <source>
        <dbReference type="ARBA" id="ARBA00022927"/>
    </source>
</evidence>
<keyword evidence="6 13" id="KW-0813">Transport</keyword>
<evidence type="ECO:0000256" key="13">
    <source>
        <dbReference type="PIRNR" id="PIRNR016478"/>
    </source>
</evidence>
<evidence type="ECO:0000256" key="2">
    <source>
        <dbReference type="ARBA" id="ARBA00004347"/>
    </source>
</evidence>
<accession>A0ABM1DZ02</accession>
<evidence type="ECO:0000256" key="12">
    <source>
        <dbReference type="ARBA" id="ARBA00023329"/>
    </source>
</evidence>
<evidence type="ECO:0000256" key="1">
    <source>
        <dbReference type="ARBA" id="ARBA00004255"/>
    </source>
</evidence>
<dbReference type="Proteomes" id="UP000695022">
    <property type="component" value="Unplaced"/>
</dbReference>
<comment type="similarity">
    <text evidence="3 13">Belongs to the COPE family.</text>
</comment>
<evidence type="ECO:0000256" key="6">
    <source>
        <dbReference type="ARBA" id="ARBA00022448"/>
    </source>
</evidence>
<sequence length="279" mass="31661">MATNSDTTDFLFEIRNAFYVGNYQQCISEAQKIKVSDPLVKAERDVYMYRAYLAQRKYAVVLDEIHSASPPELQAIRLFADYLANEATRDALLKTLDSKMSASLDISNHTFLLMAASVYCHEQNHDAALRVLHQSENLECIALMVQIQLKINRPDLARKELKRMQDVDDDATLTQLALAWFNMTVGGEKLQDAFYIYQELCDKYGSTPLLLNGQANCLMLQNKFDDAEGLLQEALEVDSNNPETLINLNVVSQHLGKPFEVCCMCSMQYYVESVIKKTS</sequence>
<dbReference type="GeneID" id="106807366"/>
<evidence type="ECO:0000256" key="3">
    <source>
        <dbReference type="ARBA" id="ARBA00008827"/>
    </source>
</evidence>
<keyword evidence="10 13" id="KW-0333">Golgi apparatus</keyword>
<keyword evidence="7 13" id="KW-0963">Cytoplasm</keyword>
<dbReference type="Gene3D" id="1.25.40.10">
    <property type="entry name" value="Tetratricopeptide repeat domain"/>
    <property type="match status" value="1"/>
</dbReference>
<keyword evidence="14" id="KW-1185">Reference proteome</keyword>